<dbReference type="EMBL" id="OY660867">
    <property type="protein sequence ID" value="CAJ1055608.1"/>
    <property type="molecule type" value="Genomic_DNA"/>
</dbReference>
<accession>A0AAV1F3J1</accession>
<reference evidence="8" key="1">
    <citation type="submission" date="2023-08" db="EMBL/GenBank/DDBJ databases">
        <authorList>
            <person name="Alioto T."/>
            <person name="Alioto T."/>
            <person name="Gomez Garrido J."/>
        </authorList>
    </citation>
    <scope>NUCLEOTIDE SEQUENCE</scope>
</reference>
<dbReference type="InterPro" id="IPR013783">
    <property type="entry name" value="Ig-like_fold"/>
</dbReference>
<dbReference type="InterPro" id="IPR055355">
    <property type="entry name" value="ZP-C"/>
</dbReference>
<dbReference type="Gene3D" id="2.10.25.10">
    <property type="entry name" value="Laminin"/>
    <property type="match status" value="1"/>
</dbReference>
<dbReference type="InterPro" id="IPR001507">
    <property type="entry name" value="ZP_dom"/>
</dbReference>
<comment type="caution">
    <text evidence="3">Lacks conserved residue(s) required for the propagation of feature annotation.</text>
</comment>
<dbReference type="Gene3D" id="2.60.40.4100">
    <property type="entry name" value="Zona pellucida, ZP-C domain"/>
    <property type="match status" value="1"/>
</dbReference>
<dbReference type="PROSITE" id="PS50026">
    <property type="entry name" value="EGF_3"/>
    <property type="match status" value="1"/>
</dbReference>
<evidence type="ECO:0000256" key="4">
    <source>
        <dbReference type="SAM" id="Phobius"/>
    </source>
</evidence>
<keyword evidence="4" id="KW-0472">Membrane</keyword>
<dbReference type="PROSITE" id="PS51034">
    <property type="entry name" value="ZP_2"/>
    <property type="match status" value="1"/>
</dbReference>
<protein>
    <submittedName>
        <fullName evidence="8">Uncharacterized protein LOC117805478</fullName>
    </submittedName>
</protein>
<sequence>MLFNARVSKKMSSFKFSFVVFILLPLLISFGYCDDVTFSICWMAKDKVMERQNANIWLNDTSVKHINKAGKLTSLTVSPAVVTKLTFQYGGSVQAWTFRITPSSRYIQIKGRQAPEEEPRVNIKSFLDLISANEVFACETGTVFFHQDEHFFLAMGHTWRHPIKLESRTPSSLLVSWVENSRADSDSHTVTLYHTDQGYYKALSMSSTTNNNYNFTALNSCSPYEACVETAGTRSFTCLSAITDPDVPRDFQVTSWNGRSISLSWKCPENCKYSLYLLTAFSLNDTDHLTEEVRWWPKKENFTFTMSDLEPCRRVRFGLQTVCQAGMESRYSKMVLRDGNAVYSSIEALRQTSFGPDNYTLSWHVKNTSSISKFRVYHEGALQGTTLLTNYTVEGLLPCQEYQAKVEALCGDGVVMSTKTVKTHTGPHSVSDLRYRSNDSTALWISSTGNQRAVAFLYELSLENGPTIQSSRVTDSELHLLGLEEGKTYVLDVWEECEGQWESEHSRVCFEGANSSSVVLVRAAESALGSDMQVDVIGMGLTLVLPWSLPEELQDDQSEPRAKMGEIFKEKLQTIFKDSDPPARIELATFDPADEPDKTEVLFMTFNASQSEEDVPLSVGDQLDYIKSLNFTNITVTDGVLHWEGPDLCASSKCPRHSLCINTLDSYMCMCQHGYYDVSSVVKPAAVSLPLCNEKGLFSQCLEKQLTGGIAKPYLTSHMGGKVDVKLNDGRCTVEESEMFYFFQTSRKPSDCGTERRVNKTHIEYQNTLAVSLTKEQIIGRRDLKVVWKCVYPRHYIRNAHVGVDMEWLLSLSMVEFNSSAQLGLIMSLFTDLSYTHNFTDAISLEPEDTLFFQVSLQTEDSFASDVLLQVDSCWATESTDPQDTVQGLLIQDGCPVDHTLHWLSVNGAAQQSRFSVQMFFMPQRLPIYIHCLANICGHDEDCTKNCTGQQRIKRSASQINGRERPAAVVSAGPLLINKRLRSGVPPSYWAEHMTMIFIVAGSIGFLLVTLLSVSATKAIMTYYERLRLQ</sequence>
<evidence type="ECO:0000256" key="2">
    <source>
        <dbReference type="ARBA" id="ARBA00023157"/>
    </source>
</evidence>
<keyword evidence="3" id="KW-0245">EGF-like domain</keyword>
<dbReference type="InterPro" id="IPR000742">
    <property type="entry name" value="EGF"/>
</dbReference>
<dbReference type="InterPro" id="IPR003961">
    <property type="entry name" value="FN3_dom"/>
</dbReference>
<name>A0AAV1F3J1_XYRNO</name>
<evidence type="ECO:0000313" key="9">
    <source>
        <dbReference type="Proteomes" id="UP001178508"/>
    </source>
</evidence>
<dbReference type="InterPro" id="IPR000152">
    <property type="entry name" value="EGF-type_Asp/Asn_hydroxyl_site"/>
</dbReference>
<dbReference type="CDD" id="cd00054">
    <property type="entry name" value="EGF_CA"/>
    <property type="match status" value="1"/>
</dbReference>
<dbReference type="PROSITE" id="PS00010">
    <property type="entry name" value="ASX_HYDROXYL"/>
    <property type="match status" value="1"/>
</dbReference>
<dbReference type="CDD" id="cd00063">
    <property type="entry name" value="FN3"/>
    <property type="match status" value="1"/>
</dbReference>
<dbReference type="InterPro" id="IPR036116">
    <property type="entry name" value="FN3_sf"/>
</dbReference>
<dbReference type="Pfam" id="PF00041">
    <property type="entry name" value="fn3"/>
    <property type="match status" value="1"/>
</dbReference>
<keyword evidence="4" id="KW-1133">Transmembrane helix</keyword>
<dbReference type="Gene3D" id="2.60.40.10">
    <property type="entry name" value="Immunoglobulins"/>
    <property type="match status" value="2"/>
</dbReference>
<dbReference type="Pfam" id="PF00100">
    <property type="entry name" value="Zona_pellucida"/>
    <property type="match status" value="1"/>
</dbReference>
<feature type="domain" description="EGF-like" evidence="5">
    <location>
        <begin position="645"/>
        <end position="681"/>
    </location>
</feature>
<dbReference type="SUPFAM" id="SSF49265">
    <property type="entry name" value="Fibronectin type III"/>
    <property type="match status" value="2"/>
</dbReference>
<keyword evidence="2" id="KW-1015">Disulfide bond</keyword>
<dbReference type="SMART" id="SM00060">
    <property type="entry name" value="FN3"/>
    <property type="match status" value="4"/>
</dbReference>
<dbReference type="SUPFAM" id="SSF57196">
    <property type="entry name" value="EGF/Laminin"/>
    <property type="match status" value="1"/>
</dbReference>
<evidence type="ECO:0000256" key="1">
    <source>
        <dbReference type="ARBA" id="ARBA00022729"/>
    </source>
</evidence>
<dbReference type="Proteomes" id="UP001178508">
    <property type="component" value="Chromosome 4"/>
</dbReference>
<feature type="domain" description="ZP" evidence="7">
    <location>
        <begin position="700"/>
        <end position="954"/>
    </location>
</feature>
<dbReference type="InterPro" id="IPR042235">
    <property type="entry name" value="ZP-C_dom"/>
</dbReference>
<keyword evidence="9" id="KW-1185">Reference proteome</keyword>
<dbReference type="SMART" id="SM00241">
    <property type="entry name" value="ZP"/>
    <property type="match status" value="1"/>
</dbReference>
<keyword evidence="4" id="KW-0812">Transmembrane</keyword>
<evidence type="ECO:0000256" key="3">
    <source>
        <dbReference type="PROSITE-ProRule" id="PRU00076"/>
    </source>
</evidence>
<evidence type="ECO:0000259" key="5">
    <source>
        <dbReference type="PROSITE" id="PS50026"/>
    </source>
</evidence>
<proteinExistence type="predicted"/>
<evidence type="ECO:0000313" key="8">
    <source>
        <dbReference type="EMBL" id="CAJ1055608.1"/>
    </source>
</evidence>
<feature type="transmembrane region" description="Helical" evidence="4">
    <location>
        <begin position="996"/>
        <end position="1021"/>
    </location>
</feature>
<gene>
    <name evidence="8" type="ORF">XNOV1_A038751</name>
</gene>
<dbReference type="Gene3D" id="2.60.40.3210">
    <property type="entry name" value="Zona pellucida, ZP-N domain"/>
    <property type="match status" value="1"/>
</dbReference>
<dbReference type="PANTHER" id="PTHR14002:SF60">
    <property type="entry name" value="ZP DOMAIN-CONTAINING PROTEIN"/>
    <property type="match status" value="1"/>
</dbReference>
<evidence type="ECO:0000259" key="6">
    <source>
        <dbReference type="PROSITE" id="PS50853"/>
    </source>
</evidence>
<dbReference type="PROSITE" id="PS50853">
    <property type="entry name" value="FN3"/>
    <property type="match status" value="1"/>
</dbReference>
<feature type="domain" description="Fibronectin type-III" evidence="6">
    <location>
        <begin position="247"/>
        <end position="345"/>
    </location>
</feature>
<dbReference type="PANTHER" id="PTHR14002">
    <property type="entry name" value="ENDOGLIN/TGF-BETA RECEPTOR TYPE III"/>
    <property type="match status" value="1"/>
</dbReference>
<dbReference type="AlphaFoldDB" id="A0AAV1F3J1"/>
<organism evidence="8 9">
    <name type="scientific">Xyrichtys novacula</name>
    <name type="common">Pearly razorfish</name>
    <name type="synonym">Hemipteronotus novacula</name>
    <dbReference type="NCBI Taxonomy" id="13765"/>
    <lineage>
        <taxon>Eukaryota</taxon>
        <taxon>Metazoa</taxon>
        <taxon>Chordata</taxon>
        <taxon>Craniata</taxon>
        <taxon>Vertebrata</taxon>
        <taxon>Euteleostomi</taxon>
        <taxon>Actinopterygii</taxon>
        <taxon>Neopterygii</taxon>
        <taxon>Teleostei</taxon>
        <taxon>Neoteleostei</taxon>
        <taxon>Acanthomorphata</taxon>
        <taxon>Eupercaria</taxon>
        <taxon>Labriformes</taxon>
        <taxon>Labridae</taxon>
        <taxon>Xyrichtys</taxon>
    </lineage>
</organism>
<keyword evidence="1" id="KW-0732">Signal</keyword>
<evidence type="ECO:0000259" key="7">
    <source>
        <dbReference type="PROSITE" id="PS51034"/>
    </source>
</evidence>